<dbReference type="Proteomes" id="UP000596130">
    <property type="component" value="Chromosome"/>
</dbReference>
<reference evidence="2 3" key="1">
    <citation type="submission" date="2020-12" db="EMBL/GenBank/DDBJ databases">
        <title>Identification and biosynthesis of polyene macrolides produced by Streptomyces alfalfae Men-myco-93-63.</title>
        <authorList>
            <person name="Liu D."/>
            <person name="Li Y."/>
            <person name="Liu L."/>
            <person name="Han X."/>
            <person name="Shen F."/>
        </authorList>
    </citation>
    <scope>NUCLEOTIDE SEQUENCE [LARGE SCALE GENOMIC DNA]</scope>
    <source>
        <strain evidence="2 3">Men-myco-93-63</strain>
    </source>
</reference>
<gene>
    <name evidence="2" type="ORF">I8755_16625</name>
</gene>
<organism evidence="2 3">
    <name type="scientific">Streptomyces alfalfae</name>
    <dbReference type="NCBI Taxonomy" id="1642299"/>
    <lineage>
        <taxon>Bacteria</taxon>
        <taxon>Bacillati</taxon>
        <taxon>Actinomycetota</taxon>
        <taxon>Actinomycetes</taxon>
        <taxon>Kitasatosporales</taxon>
        <taxon>Streptomycetaceae</taxon>
        <taxon>Streptomyces</taxon>
    </lineage>
</organism>
<evidence type="ECO:0000313" key="2">
    <source>
        <dbReference type="EMBL" id="QQC89858.1"/>
    </source>
</evidence>
<evidence type="ECO:0000256" key="1">
    <source>
        <dbReference type="SAM" id="Phobius"/>
    </source>
</evidence>
<dbReference type="RefSeq" id="WP_198502923.1">
    <property type="nucleotide sequence ID" value="NZ_CP065959.1"/>
</dbReference>
<dbReference type="EMBL" id="CP065959">
    <property type="protein sequence ID" value="QQC89858.1"/>
    <property type="molecule type" value="Genomic_DNA"/>
</dbReference>
<accession>A0A7T4PGI7</accession>
<keyword evidence="1" id="KW-0472">Membrane</keyword>
<dbReference type="AlphaFoldDB" id="A0A7T4PGI7"/>
<keyword evidence="1" id="KW-1133">Transmembrane helix</keyword>
<proteinExistence type="predicted"/>
<feature type="transmembrane region" description="Helical" evidence="1">
    <location>
        <begin position="29"/>
        <end position="46"/>
    </location>
</feature>
<sequence length="110" mass="11925">MTPSVRVLGWHYLSAAVLTAQCAAVTTRWYAIGLFMTSLLLVVAYAREHAAARGRRAAAVRAERIARLTIPRARVDDQAAIALAAACCERWWTSAGIEHDAACTRKGQTA</sequence>
<protein>
    <submittedName>
        <fullName evidence="2">Uncharacterized protein</fullName>
    </submittedName>
</protein>
<evidence type="ECO:0000313" key="3">
    <source>
        <dbReference type="Proteomes" id="UP000596130"/>
    </source>
</evidence>
<name>A0A7T4PGI7_9ACTN</name>
<keyword evidence="1" id="KW-0812">Transmembrane</keyword>